<gene>
    <name evidence="1" type="ORF">Syun_007903</name>
</gene>
<accession>A0AAP0KZ98</accession>
<reference evidence="1 2" key="1">
    <citation type="submission" date="2024-01" db="EMBL/GenBank/DDBJ databases">
        <title>Genome assemblies of Stephania.</title>
        <authorList>
            <person name="Yang L."/>
        </authorList>
    </citation>
    <scope>NUCLEOTIDE SEQUENCE [LARGE SCALE GENOMIC DNA]</scope>
    <source>
        <strain evidence="1">YNDBR</strain>
        <tissue evidence="1">Leaf</tissue>
    </source>
</reference>
<proteinExistence type="predicted"/>
<dbReference type="Proteomes" id="UP001420932">
    <property type="component" value="Unassembled WGS sequence"/>
</dbReference>
<name>A0AAP0KZ98_9MAGN</name>
<protein>
    <submittedName>
        <fullName evidence="1">Uncharacterized protein</fullName>
    </submittedName>
</protein>
<keyword evidence="2" id="KW-1185">Reference proteome</keyword>
<evidence type="ECO:0000313" key="2">
    <source>
        <dbReference type="Proteomes" id="UP001420932"/>
    </source>
</evidence>
<evidence type="ECO:0000313" key="1">
    <source>
        <dbReference type="EMBL" id="KAK9161562.1"/>
    </source>
</evidence>
<sequence>MRLWIPTIDFGLFESHIYTMNLDAHGTVVSGDVRCIVRFWSAVLEAATVTQPI</sequence>
<comment type="caution">
    <text evidence="1">The sequence shown here is derived from an EMBL/GenBank/DDBJ whole genome shotgun (WGS) entry which is preliminary data.</text>
</comment>
<dbReference type="AlphaFoldDB" id="A0AAP0KZ98"/>
<organism evidence="1 2">
    <name type="scientific">Stephania yunnanensis</name>
    <dbReference type="NCBI Taxonomy" id="152371"/>
    <lineage>
        <taxon>Eukaryota</taxon>
        <taxon>Viridiplantae</taxon>
        <taxon>Streptophyta</taxon>
        <taxon>Embryophyta</taxon>
        <taxon>Tracheophyta</taxon>
        <taxon>Spermatophyta</taxon>
        <taxon>Magnoliopsida</taxon>
        <taxon>Ranunculales</taxon>
        <taxon>Menispermaceae</taxon>
        <taxon>Menispermoideae</taxon>
        <taxon>Cissampelideae</taxon>
        <taxon>Stephania</taxon>
    </lineage>
</organism>
<dbReference type="EMBL" id="JBBNAF010000003">
    <property type="protein sequence ID" value="KAK9161562.1"/>
    <property type="molecule type" value="Genomic_DNA"/>
</dbReference>